<proteinExistence type="predicted"/>
<sequence length="68" mass="7538">MGKGREEGAMVIVCSATVHKYFGPNITSVDEECFELERNYTPCDVINDYTAGKRIAREVRPPSGIFAP</sequence>
<dbReference type="Proteomes" id="UP000038204">
    <property type="component" value="Unassembled WGS sequence"/>
</dbReference>
<protein>
    <submittedName>
        <fullName evidence="1">Putative oxidoreductase</fullName>
    </submittedName>
</protein>
<accession>A0A0T9QZF8</accession>
<dbReference type="AlphaFoldDB" id="A0A0T9QZF8"/>
<reference evidence="1 2" key="1">
    <citation type="submission" date="2015-03" db="EMBL/GenBank/DDBJ databases">
        <authorList>
            <person name="Murphy D."/>
        </authorList>
    </citation>
    <scope>NUCLEOTIDE SEQUENCE [LARGE SCALE GENOMIC DNA]</scope>
    <source>
        <strain evidence="1 2">Y233</strain>
    </source>
</reference>
<organism evidence="1 2">
    <name type="scientific">Yersinia similis</name>
    <dbReference type="NCBI Taxonomy" id="367190"/>
    <lineage>
        <taxon>Bacteria</taxon>
        <taxon>Pseudomonadati</taxon>
        <taxon>Pseudomonadota</taxon>
        <taxon>Gammaproteobacteria</taxon>
        <taxon>Enterobacterales</taxon>
        <taxon>Yersiniaceae</taxon>
        <taxon>Yersinia</taxon>
    </lineage>
</organism>
<dbReference type="EMBL" id="CQBK01000025">
    <property type="protein sequence ID" value="CNI35734.1"/>
    <property type="molecule type" value="Genomic_DNA"/>
</dbReference>
<gene>
    <name evidence="1" type="ORF">ERS008667_03154</name>
</gene>
<evidence type="ECO:0000313" key="2">
    <source>
        <dbReference type="Proteomes" id="UP000038204"/>
    </source>
</evidence>
<evidence type="ECO:0000313" key="1">
    <source>
        <dbReference type="EMBL" id="CNI35734.1"/>
    </source>
</evidence>
<name>A0A0T9QZF8_9GAMM</name>